<protein>
    <recommendedName>
        <fullName evidence="3">Small integral membrane protein 12</fullName>
    </recommendedName>
</protein>
<dbReference type="InterPro" id="IPR031933">
    <property type="entry name" value="UPF0767"/>
</dbReference>
<sequence length="91" mass="10489">SWPRLAGLRFGPWCACSLCHVPMAFVVWAVRYHLEWFISRKDPQPVEEQKSISECGENPKLDELLDQDHTQVVSPGDTLEAVLDRNRPKEE</sequence>
<dbReference type="GO" id="GO:0016020">
    <property type="term" value="C:membrane"/>
    <property type="evidence" value="ECO:0007669"/>
    <property type="project" value="UniProtKB-SubCell"/>
</dbReference>
<dbReference type="PANTHER" id="PTHR28599:SF2">
    <property type="entry name" value="SMALL INTEGRAL MEMBRANE PROTEIN 12"/>
    <property type="match status" value="1"/>
</dbReference>
<name>A0A8C9B679_PHOSS</name>
<dbReference type="PANTHER" id="PTHR28599">
    <property type="entry name" value="SMALL INTEGRAL MEMBRANE PROTEIN 12"/>
    <property type="match status" value="1"/>
</dbReference>
<dbReference type="GeneTree" id="ENSGT01130000280626"/>
<keyword evidence="4" id="KW-0812">Transmembrane</keyword>
<reference evidence="7" key="1">
    <citation type="submission" date="2019-08" db="EMBL/GenBank/DDBJ databases">
        <title>Phocoena sinus (Vaquita) genome, mPhoSin1, primary haplotype.</title>
        <authorList>
            <person name="Morin P."/>
            <person name="Mountcastle J."/>
            <person name="Fungtammasan C."/>
            <person name="Rhie A."/>
            <person name="Rojas-Bracho L."/>
            <person name="Smith C.R."/>
            <person name="Taylor B.L."/>
            <person name="Gulland F.M.D."/>
            <person name="Musser W."/>
            <person name="Houck M."/>
            <person name="Haase B."/>
            <person name="Paez S."/>
            <person name="Howe K."/>
            <person name="Torrance J."/>
            <person name="Formenti G."/>
            <person name="Phillippy A."/>
            <person name="Ryder O."/>
            <person name="Jarvis E.D."/>
            <person name="Fedrigo O."/>
        </authorList>
    </citation>
    <scope>NUCLEOTIDE SEQUENCE [LARGE SCALE GENOMIC DNA]</scope>
</reference>
<dbReference type="AlphaFoldDB" id="A0A8C9B679"/>
<comment type="similarity">
    <text evidence="2">Belongs to the SMIM12 family.</text>
</comment>
<evidence type="ECO:0000256" key="2">
    <source>
        <dbReference type="ARBA" id="ARBA00007304"/>
    </source>
</evidence>
<evidence type="ECO:0000256" key="6">
    <source>
        <dbReference type="ARBA" id="ARBA00023136"/>
    </source>
</evidence>
<evidence type="ECO:0000313" key="7">
    <source>
        <dbReference type="Ensembl" id="ENSPSNP00000003868.1"/>
    </source>
</evidence>
<proteinExistence type="inferred from homology"/>
<keyword evidence="5" id="KW-1133">Transmembrane helix</keyword>
<evidence type="ECO:0000256" key="4">
    <source>
        <dbReference type="ARBA" id="ARBA00022692"/>
    </source>
</evidence>
<reference evidence="7" key="2">
    <citation type="submission" date="2025-08" db="UniProtKB">
        <authorList>
            <consortium name="Ensembl"/>
        </authorList>
    </citation>
    <scope>IDENTIFICATION</scope>
</reference>
<comment type="subcellular location">
    <subcellularLocation>
        <location evidence="1">Membrane</location>
        <topology evidence="1">Single-pass membrane protein</topology>
    </subcellularLocation>
</comment>
<evidence type="ECO:0000256" key="3">
    <source>
        <dbReference type="ARBA" id="ARBA00017813"/>
    </source>
</evidence>
<organism evidence="7 8">
    <name type="scientific">Phocoena sinus</name>
    <name type="common">Vaquita</name>
    <dbReference type="NCBI Taxonomy" id="42100"/>
    <lineage>
        <taxon>Eukaryota</taxon>
        <taxon>Metazoa</taxon>
        <taxon>Chordata</taxon>
        <taxon>Craniata</taxon>
        <taxon>Vertebrata</taxon>
        <taxon>Euteleostomi</taxon>
        <taxon>Mammalia</taxon>
        <taxon>Eutheria</taxon>
        <taxon>Laurasiatheria</taxon>
        <taxon>Artiodactyla</taxon>
        <taxon>Whippomorpha</taxon>
        <taxon>Cetacea</taxon>
        <taxon>Odontoceti</taxon>
        <taxon>Phocoenidae</taxon>
        <taxon>Phocoena</taxon>
    </lineage>
</organism>
<keyword evidence="6" id="KW-0472">Membrane</keyword>
<evidence type="ECO:0000313" key="8">
    <source>
        <dbReference type="Proteomes" id="UP000694554"/>
    </source>
</evidence>
<reference evidence="7" key="3">
    <citation type="submission" date="2025-09" db="UniProtKB">
        <authorList>
            <consortium name="Ensembl"/>
        </authorList>
    </citation>
    <scope>IDENTIFICATION</scope>
</reference>
<dbReference type="Pfam" id="PF15990">
    <property type="entry name" value="UPF0767"/>
    <property type="match status" value="1"/>
</dbReference>
<keyword evidence="8" id="KW-1185">Reference proteome</keyword>
<evidence type="ECO:0000256" key="1">
    <source>
        <dbReference type="ARBA" id="ARBA00004167"/>
    </source>
</evidence>
<dbReference type="Proteomes" id="UP000694554">
    <property type="component" value="Chromosome 2"/>
</dbReference>
<accession>A0A8C9B679</accession>
<dbReference type="Ensembl" id="ENSPSNT00000004426.1">
    <property type="protein sequence ID" value="ENSPSNP00000003868.1"/>
    <property type="gene ID" value="ENSPSNG00000002920.1"/>
</dbReference>
<evidence type="ECO:0000256" key="5">
    <source>
        <dbReference type="ARBA" id="ARBA00022989"/>
    </source>
</evidence>